<dbReference type="EMBL" id="CM044705">
    <property type="protein sequence ID" value="KAI5663986.1"/>
    <property type="molecule type" value="Genomic_DNA"/>
</dbReference>
<accession>A0ACC0ATC1</accession>
<evidence type="ECO:0000313" key="2">
    <source>
        <dbReference type="Proteomes" id="UP001060085"/>
    </source>
</evidence>
<sequence length="128" mass="14172">MEALKNKDGEFEGHGKHFNNEGTNFEQILAKYGGNHSIVDGEVTPTVDSLIMSTDGHMPTQSHQEGSSDPSRMNFNETLRSMQQSIEGLTRQFQSVARDVEELKKGKSSATVEQRVGDNLGIFNSPHH</sequence>
<reference evidence="2" key="1">
    <citation type="journal article" date="2023" name="Nat. Plants">
        <title>Single-cell RNA sequencing provides a high-resolution roadmap for understanding the multicellular compartmentation of specialized metabolism.</title>
        <authorList>
            <person name="Sun S."/>
            <person name="Shen X."/>
            <person name="Li Y."/>
            <person name="Li Y."/>
            <person name="Wang S."/>
            <person name="Li R."/>
            <person name="Zhang H."/>
            <person name="Shen G."/>
            <person name="Guo B."/>
            <person name="Wei J."/>
            <person name="Xu J."/>
            <person name="St-Pierre B."/>
            <person name="Chen S."/>
            <person name="Sun C."/>
        </authorList>
    </citation>
    <scope>NUCLEOTIDE SEQUENCE [LARGE SCALE GENOMIC DNA]</scope>
</reference>
<name>A0ACC0ATC1_CATRO</name>
<organism evidence="1 2">
    <name type="scientific">Catharanthus roseus</name>
    <name type="common">Madagascar periwinkle</name>
    <name type="synonym">Vinca rosea</name>
    <dbReference type="NCBI Taxonomy" id="4058"/>
    <lineage>
        <taxon>Eukaryota</taxon>
        <taxon>Viridiplantae</taxon>
        <taxon>Streptophyta</taxon>
        <taxon>Embryophyta</taxon>
        <taxon>Tracheophyta</taxon>
        <taxon>Spermatophyta</taxon>
        <taxon>Magnoliopsida</taxon>
        <taxon>eudicotyledons</taxon>
        <taxon>Gunneridae</taxon>
        <taxon>Pentapetalae</taxon>
        <taxon>asterids</taxon>
        <taxon>lamiids</taxon>
        <taxon>Gentianales</taxon>
        <taxon>Apocynaceae</taxon>
        <taxon>Rauvolfioideae</taxon>
        <taxon>Vinceae</taxon>
        <taxon>Catharanthinae</taxon>
        <taxon>Catharanthus</taxon>
    </lineage>
</organism>
<dbReference type="Proteomes" id="UP001060085">
    <property type="component" value="Linkage Group LG05"/>
</dbReference>
<keyword evidence="2" id="KW-1185">Reference proteome</keyword>
<protein>
    <submittedName>
        <fullName evidence="1">Uncharacterized protein</fullName>
    </submittedName>
</protein>
<proteinExistence type="predicted"/>
<evidence type="ECO:0000313" key="1">
    <source>
        <dbReference type="EMBL" id="KAI5663986.1"/>
    </source>
</evidence>
<gene>
    <name evidence="1" type="ORF">M9H77_23309</name>
</gene>
<comment type="caution">
    <text evidence="1">The sequence shown here is derived from an EMBL/GenBank/DDBJ whole genome shotgun (WGS) entry which is preliminary data.</text>
</comment>